<accession>A0A6A5V540</accession>
<evidence type="ECO:0000256" key="2">
    <source>
        <dbReference type="ARBA" id="ARBA00023054"/>
    </source>
</evidence>
<proteinExistence type="inferred from homology"/>
<feature type="region of interest" description="Disordered" evidence="3">
    <location>
        <begin position="1"/>
        <end position="59"/>
    </location>
</feature>
<protein>
    <submittedName>
        <fullName evidence="4">Uncharacterized protein</fullName>
    </submittedName>
</protein>
<keyword evidence="5" id="KW-1185">Reference proteome</keyword>
<dbReference type="InterPro" id="IPR008555">
    <property type="entry name" value="SIKE"/>
</dbReference>
<dbReference type="Pfam" id="PF05769">
    <property type="entry name" value="SIKE"/>
    <property type="match status" value="1"/>
</dbReference>
<name>A0A6A5V540_9PLEO</name>
<comment type="similarity">
    <text evidence="1">Belongs to the SIKE family.</text>
</comment>
<dbReference type="EMBL" id="ML976686">
    <property type="protein sequence ID" value="KAF1972563.1"/>
    <property type="molecule type" value="Genomic_DNA"/>
</dbReference>
<evidence type="ECO:0000313" key="4">
    <source>
        <dbReference type="EMBL" id="KAF1972563.1"/>
    </source>
</evidence>
<dbReference type="AlphaFoldDB" id="A0A6A5V540"/>
<sequence>MNNFSFLDSGPQAPLPRAAPSPSPSPSPTSTQANGMSGPGPQQNGIPMVNGLPSGGQQTDMNHLWSVVQQLSQMLEENRAQTAGIVNGVQAIQARAAEEGGSVGGLPIREVNGEINAATRAAEVGQLQNSLSTAQSCITTLTAQNTAMTHLLKDYEDTVTMLLEKLRPYAYNQTHAIISLHKHYQGLLEQERATSMQLRIEHAEWQAGLGRVAEYARGALRVQGESERGLRSEIKGLKEENRVLRRLAGWEEKPDDSSDEEEPERP</sequence>
<gene>
    <name evidence="4" type="ORF">BU23DRAFT_555079</name>
</gene>
<keyword evidence="2" id="KW-0175">Coiled coil</keyword>
<reference evidence="4" key="1">
    <citation type="journal article" date="2020" name="Stud. Mycol.">
        <title>101 Dothideomycetes genomes: a test case for predicting lifestyles and emergence of pathogens.</title>
        <authorList>
            <person name="Haridas S."/>
            <person name="Albert R."/>
            <person name="Binder M."/>
            <person name="Bloem J."/>
            <person name="Labutti K."/>
            <person name="Salamov A."/>
            <person name="Andreopoulos B."/>
            <person name="Baker S."/>
            <person name="Barry K."/>
            <person name="Bills G."/>
            <person name="Bluhm B."/>
            <person name="Cannon C."/>
            <person name="Castanera R."/>
            <person name="Culley D."/>
            <person name="Daum C."/>
            <person name="Ezra D."/>
            <person name="Gonzalez J."/>
            <person name="Henrissat B."/>
            <person name="Kuo A."/>
            <person name="Liang C."/>
            <person name="Lipzen A."/>
            <person name="Lutzoni F."/>
            <person name="Magnuson J."/>
            <person name="Mondo S."/>
            <person name="Nolan M."/>
            <person name="Ohm R."/>
            <person name="Pangilinan J."/>
            <person name="Park H.-J."/>
            <person name="Ramirez L."/>
            <person name="Alfaro M."/>
            <person name="Sun H."/>
            <person name="Tritt A."/>
            <person name="Yoshinaga Y."/>
            <person name="Zwiers L.-H."/>
            <person name="Turgeon B."/>
            <person name="Goodwin S."/>
            <person name="Spatafora J."/>
            <person name="Crous P."/>
            <person name="Grigoriev I."/>
        </authorList>
    </citation>
    <scope>NUCLEOTIDE SEQUENCE</scope>
    <source>
        <strain evidence="4">CBS 107.79</strain>
    </source>
</reference>
<dbReference type="Proteomes" id="UP000800036">
    <property type="component" value="Unassembled WGS sequence"/>
</dbReference>
<dbReference type="PANTHER" id="PTHR39472:SF1">
    <property type="entry name" value="EXPRESSED PROTEIN"/>
    <property type="match status" value="1"/>
</dbReference>
<evidence type="ECO:0000256" key="1">
    <source>
        <dbReference type="ARBA" id="ARBA00005537"/>
    </source>
</evidence>
<evidence type="ECO:0000256" key="3">
    <source>
        <dbReference type="SAM" id="MobiDB-lite"/>
    </source>
</evidence>
<feature type="compositionally biased region" description="Pro residues" evidence="3">
    <location>
        <begin position="13"/>
        <end position="27"/>
    </location>
</feature>
<organism evidence="4 5">
    <name type="scientific">Bimuria novae-zelandiae CBS 107.79</name>
    <dbReference type="NCBI Taxonomy" id="1447943"/>
    <lineage>
        <taxon>Eukaryota</taxon>
        <taxon>Fungi</taxon>
        <taxon>Dikarya</taxon>
        <taxon>Ascomycota</taxon>
        <taxon>Pezizomycotina</taxon>
        <taxon>Dothideomycetes</taxon>
        <taxon>Pleosporomycetidae</taxon>
        <taxon>Pleosporales</taxon>
        <taxon>Massarineae</taxon>
        <taxon>Didymosphaeriaceae</taxon>
        <taxon>Bimuria</taxon>
    </lineage>
</organism>
<dbReference type="PANTHER" id="PTHR39472">
    <property type="entry name" value="EXPRESSED PROTEIN"/>
    <property type="match status" value="1"/>
</dbReference>
<dbReference type="OrthoDB" id="21214at2759"/>
<evidence type="ECO:0000313" key="5">
    <source>
        <dbReference type="Proteomes" id="UP000800036"/>
    </source>
</evidence>